<dbReference type="PANTHER" id="PTHR24363:SF0">
    <property type="entry name" value="SERINE_THREONINE KINASE LIKE DOMAIN CONTAINING 1"/>
    <property type="match status" value="1"/>
</dbReference>
<feature type="domain" description="Protein kinase" evidence="9">
    <location>
        <begin position="58"/>
        <end position="341"/>
    </location>
</feature>
<keyword evidence="2" id="KW-0723">Serine/threonine-protein kinase</keyword>
<evidence type="ECO:0000256" key="3">
    <source>
        <dbReference type="ARBA" id="ARBA00022679"/>
    </source>
</evidence>
<dbReference type="PROSITE" id="PS50011">
    <property type="entry name" value="PROTEIN_KINASE_DOM"/>
    <property type="match status" value="1"/>
</dbReference>
<dbReference type="SUPFAM" id="SSF56112">
    <property type="entry name" value="Protein kinase-like (PK-like)"/>
    <property type="match status" value="1"/>
</dbReference>
<keyword evidence="5 10" id="KW-0418">Kinase</keyword>
<keyword evidence="4" id="KW-0547">Nucleotide-binding</keyword>
<gene>
    <name evidence="10" type="ORF">LX83_000833</name>
</gene>
<comment type="catalytic activity">
    <reaction evidence="7">
        <text>L-threonyl-[protein] + ATP = O-phospho-L-threonyl-[protein] + ADP + H(+)</text>
        <dbReference type="Rhea" id="RHEA:46608"/>
        <dbReference type="Rhea" id="RHEA-COMP:11060"/>
        <dbReference type="Rhea" id="RHEA-COMP:11605"/>
        <dbReference type="ChEBI" id="CHEBI:15378"/>
        <dbReference type="ChEBI" id="CHEBI:30013"/>
        <dbReference type="ChEBI" id="CHEBI:30616"/>
        <dbReference type="ChEBI" id="CHEBI:61977"/>
        <dbReference type="ChEBI" id="CHEBI:456216"/>
        <dbReference type="EC" id="2.7.11.1"/>
    </reaction>
</comment>
<dbReference type="InterPro" id="IPR031634">
    <property type="entry name" value="PknG_rubred"/>
</dbReference>
<dbReference type="Pfam" id="PF00069">
    <property type="entry name" value="Pkinase"/>
    <property type="match status" value="1"/>
</dbReference>
<keyword evidence="3" id="KW-0808">Transferase</keyword>
<dbReference type="Gene3D" id="1.25.40.10">
    <property type="entry name" value="Tetratricopeptide repeat domain"/>
    <property type="match status" value="1"/>
</dbReference>
<dbReference type="CDD" id="cd14014">
    <property type="entry name" value="STKc_PknB_like"/>
    <property type="match status" value="1"/>
</dbReference>
<comment type="caution">
    <text evidence="10">The sequence shown here is derived from an EMBL/GenBank/DDBJ whole genome shotgun (WGS) entry which is preliminary data.</text>
</comment>
<dbReference type="EMBL" id="JAMTCK010000002">
    <property type="protein sequence ID" value="MCP2163993.1"/>
    <property type="molecule type" value="Genomic_DNA"/>
</dbReference>
<name>A0AAE3GD70_9PSEU</name>
<evidence type="ECO:0000313" key="10">
    <source>
        <dbReference type="EMBL" id="MCP2163993.1"/>
    </source>
</evidence>
<dbReference type="Pfam" id="PF16918">
    <property type="entry name" value="PknG_TPR"/>
    <property type="match status" value="1"/>
</dbReference>
<dbReference type="SUPFAM" id="SSF48452">
    <property type="entry name" value="TPR-like"/>
    <property type="match status" value="1"/>
</dbReference>
<dbReference type="EC" id="2.7.11.1" evidence="1"/>
<comment type="catalytic activity">
    <reaction evidence="8">
        <text>L-seryl-[protein] + ATP = O-phospho-L-seryl-[protein] + ADP + H(+)</text>
        <dbReference type="Rhea" id="RHEA:17989"/>
        <dbReference type="Rhea" id="RHEA-COMP:9863"/>
        <dbReference type="Rhea" id="RHEA-COMP:11604"/>
        <dbReference type="ChEBI" id="CHEBI:15378"/>
        <dbReference type="ChEBI" id="CHEBI:29999"/>
        <dbReference type="ChEBI" id="CHEBI:30616"/>
        <dbReference type="ChEBI" id="CHEBI:83421"/>
        <dbReference type="ChEBI" id="CHEBI:456216"/>
        <dbReference type="EC" id="2.7.11.1"/>
    </reaction>
</comment>
<evidence type="ECO:0000256" key="1">
    <source>
        <dbReference type="ARBA" id="ARBA00012513"/>
    </source>
</evidence>
<accession>A0AAE3GD70</accession>
<keyword evidence="6" id="KW-0067">ATP-binding</keyword>
<dbReference type="GO" id="GO:0005524">
    <property type="term" value="F:ATP binding"/>
    <property type="evidence" value="ECO:0007669"/>
    <property type="project" value="UniProtKB-KW"/>
</dbReference>
<evidence type="ECO:0000256" key="5">
    <source>
        <dbReference type="ARBA" id="ARBA00022777"/>
    </source>
</evidence>
<dbReference type="Proteomes" id="UP001206128">
    <property type="component" value="Unassembled WGS sequence"/>
</dbReference>
<dbReference type="PANTHER" id="PTHR24363">
    <property type="entry name" value="SERINE/THREONINE PROTEIN KINASE"/>
    <property type="match status" value="1"/>
</dbReference>
<dbReference type="Pfam" id="PF16919">
    <property type="entry name" value="PknG_rubred"/>
    <property type="match status" value="1"/>
</dbReference>
<dbReference type="AlphaFoldDB" id="A0AAE3GD70"/>
<dbReference type="Gene3D" id="1.10.510.10">
    <property type="entry name" value="Transferase(Phosphotransferase) domain 1"/>
    <property type="match status" value="1"/>
</dbReference>
<proteinExistence type="predicted"/>
<reference evidence="10" key="1">
    <citation type="submission" date="2022-06" db="EMBL/GenBank/DDBJ databases">
        <title>Genomic Encyclopedia of Archaeal and Bacterial Type Strains, Phase II (KMG-II): from individual species to whole genera.</title>
        <authorList>
            <person name="Goeker M."/>
        </authorList>
    </citation>
    <scope>NUCLEOTIDE SEQUENCE</scope>
    <source>
        <strain evidence="10">DSM 43935</strain>
    </source>
</reference>
<dbReference type="Gene3D" id="3.30.200.20">
    <property type="entry name" value="Phosphorylase Kinase, domain 1"/>
    <property type="match status" value="1"/>
</dbReference>
<keyword evidence="11" id="KW-1185">Reference proteome</keyword>
<dbReference type="InterPro" id="IPR011990">
    <property type="entry name" value="TPR-like_helical_dom_sf"/>
</dbReference>
<dbReference type="FunFam" id="3.30.200.20:FF:000205">
    <property type="entry name" value="Serine/threonine protein kinase"/>
    <property type="match status" value="1"/>
</dbReference>
<sequence length="653" mass="71470">MANPEVAERRRFCSQCGSPVGRGTDGQPGRTEGVCERCGTPFSFTPKLSPGELVGGQYEVLGCLAYGGLGWIYLARDRNVNDRWVVLKGLLDSGDTAAMEAAVSERRFLAEVEHPNIVKIYNFVQHPDPRDGTMVGYIVMEYVGGQTLKELRSRPGPDGRPQPLPVAQAIAYALEVLPAMGYLHGLGLLYCDFKPDNVIQSEEQVKLIDLGAVHRINDWESATYKTDGYCAPEVVTTGPSVTSDLYTIARSLAVLTFDFDYSKAYKTQLPNPTQVPLLARHDSYYRLLLRATDPQPAKRFRSAQEMVDQLTGVLREVLAVEDGQPRPGVSTLFSPERHAFGTDTDTWPAAPAPAEVVAGMAVPQVDPADPAAGFLATAASTDPADLIGMLSAIPTRTVEVRLRLARTRIELNDLQGAINDLNELARTEPPDWRVHWYWGLVALARNQPRHARTSFDTVYSLLPGEAAPKLALAVTEEHLGNRPAATRYYDLVWRTDRSAVSAAFGLARVRLSQGDRAGAVAVLESVPDSSSQYLPAQLAAIRALTRDRDPAELTEDDLVKAADRLESLTLEAERRTRLAIEVLNAARAWVLAGRPGASRSGPRKDVLGCALTDRDLCGGLERAYRTLARLAEDPDRRTALVDRANAVRPLTWV</sequence>
<dbReference type="GO" id="GO:0004674">
    <property type="term" value="F:protein serine/threonine kinase activity"/>
    <property type="evidence" value="ECO:0007669"/>
    <property type="project" value="UniProtKB-KW"/>
</dbReference>
<dbReference type="InterPro" id="IPR031636">
    <property type="entry name" value="PknG_TPR"/>
</dbReference>
<evidence type="ECO:0000256" key="4">
    <source>
        <dbReference type="ARBA" id="ARBA00022741"/>
    </source>
</evidence>
<dbReference type="FunFam" id="1.10.510.10:FF:000306">
    <property type="entry name" value="Serine/threonine protein kinase"/>
    <property type="match status" value="1"/>
</dbReference>
<evidence type="ECO:0000256" key="6">
    <source>
        <dbReference type="ARBA" id="ARBA00022840"/>
    </source>
</evidence>
<evidence type="ECO:0000256" key="7">
    <source>
        <dbReference type="ARBA" id="ARBA00047899"/>
    </source>
</evidence>
<evidence type="ECO:0000313" key="11">
    <source>
        <dbReference type="Proteomes" id="UP001206128"/>
    </source>
</evidence>
<dbReference type="InterPro" id="IPR000719">
    <property type="entry name" value="Prot_kinase_dom"/>
</dbReference>
<evidence type="ECO:0000256" key="8">
    <source>
        <dbReference type="ARBA" id="ARBA00048679"/>
    </source>
</evidence>
<evidence type="ECO:0000259" key="9">
    <source>
        <dbReference type="PROSITE" id="PS50011"/>
    </source>
</evidence>
<evidence type="ECO:0000256" key="2">
    <source>
        <dbReference type="ARBA" id="ARBA00022527"/>
    </source>
</evidence>
<organism evidence="10 11">
    <name type="scientific">Goodfellowiella coeruleoviolacea</name>
    <dbReference type="NCBI Taxonomy" id="334858"/>
    <lineage>
        <taxon>Bacteria</taxon>
        <taxon>Bacillati</taxon>
        <taxon>Actinomycetota</taxon>
        <taxon>Actinomycetes</taxon>
        <taxon>Pseudonocardiales</taxon>
        <taxon>Pseudonocardiaceae</taxon>
        <taxon>Goodfellowiella</taxon>
    </lineage>
</organism>
<dbReference type="InterPro" id="IPR011009">
    <property type="entry name" value="Kinase-like_dom_sf"/>
</dbReference>
<protein>
    <recommendedName>
        <fullName evidence="1">non-specific serine/threonine protein kinase</fullName>
        <ecNumber evidence="1">2.7.11.1</ecNumber>
    </recommendedName>
</protein>